<dbReference type="InterPro" id="IPR050268">
    <property type="entry name" value="NADH-dep_flavin_reductase"/>
</dbReference>
<gene>
    <name evidence="4" type="ORF">LVY72_23225</name>
</gene>
<evidence type="ECO:0000256" key="2">
    <source>
        <dbReference type="ARBA" id="ARBA00023002"/>
    </source>
</evidence>
<dbReference type="InterPro" id="IPR012349">
    <property type="entry name" value="Split_barrel_FMN-bd"/>
</dbReference>
<keyword evidence="2" id="KW-0560">Oxidoreductase</keyword>
<dbReference type="PANTHER" id="PTHR30466:SF11">
    <property type="entry name" value="FLAVIN-DEPENDENT MONOOXYGENASE, REDUCTASE SUBUNIT HSAB"/>
    <property type="match status" value="1"/>
</dbReference>
<dbReference type="EMBL" id="JAKLTQ010000032">
    <property type="protein sequence ID" value="MCG2624805.1"/>
    <property type="molecule type" value="Genomic_DNA"/>
</dbReference>
<feature type="domain" description="Flavin reductase like" evidence="3">
    <location>
        <begin position="17"/>
        <end position="162"/>
    </location>
</feature>
<name>A0ABS9LDQ2_9MICC</name>
<dbReference type="PANTHER" id="PTHR30466">
    <property type="entry name" value="FLAVIN REDUCTASE"/>
    <property type="match status" value="1"/>
</dbReference>
<keyword evidence="5" id="KW-1185">Reference proteome</keyword>
<dbReference type="Pfam" id="PF01613">
    <property type="entry name" value="Flavin_Reduct"/>
    <property type="match status" value="1"/>
</dbReference>
<dbReference type="RefSeq" id="WP_237827209.1">
    <property type="nucleotide sequence ID" value="NZ_JAKLTQ010000032.1"/>
</dbReference>
<comment type="similarity">
    <text evidence="1">Belongs to the non-flavoprotein flavin reductase family.</text>
</comment>
<proteinExistence type="inferred from homology"/>
<dbReference type="Proteomes" id="UP001165368">
    <property type="component" value="Unassembled WGS sequence"/>
</dbReference>
<accession>A0ABS9LDQ2</accession>
<dbReference type="SMART" id="SM00903">
    <property type="entry name" value="Flavin_Reduct"/>
    <property type="match status" value="1"/>
</dbReference>
<evidence type="ECO:0000313" key="5">
    <source>
        <dbReference type="Proteomes" id="UP001165368"/>
    </source>
</evidence>
<evidence type="ECO:0000259" key="3">
    <source>
        <dbReference type="SMART" id="SM00903"/>
    </source>
</evidence>
<comment type="caution">
    <text evidence="4">The sequence shown here is derived from an EMBL/GenBank/DDBJ whole genome shotgun (WGS) entry which is preliminary data.</text>
</comment>
<sequence length="166" mass="17602">MSLNTYAPDPQLLRETFGHFPSGVAALAAEVDGVRHVLVASSFTVGVSLEPPLVMFAVQNSSSTWPGLRAAERIGISILGAGHGQLCRQLAGRDKSARFAGIEAVTGTGGAVFIPGAPVWFECSVYDEHPAGDHQVIFFQIHALHADKGLEPLVFHGSRFRQLAAA</sequence>
<dbReference type="InterPro" id="IPR002563">
    <property type="entry name" value="Flavin_Rdtase-like_dom"/>
</dbReference>
<evidence type="ECO:0000313" key="4">
    <source>
        <dbReference type="EMBL" id="MCG2624805.1"/>
    </source>
</evidence>
<protein>
    <submittedName>
        <fullName evidence="4">Flavin reductase family protein</fullName>
    </submittedName>
</protein>
<evidence type="ECO:0000256" key="1">
    <source>
        <dbReference type="ARBA" id="ARBA00008898"/>
    </source>
</evidence>
<reference evidence="4" key="1">
    <citation type="submission" date="2022-01" db="EMBL/GenBank/DDBJ databases">
        <authorList>
            <person name="Jo J.-H."/>
            <person name="Im W.-T."/>
        </authorList>
    </citation>
    <scope>NUCLEOTIDE SEQUENCE</scope>
    <source>
        <strain evidence="4">I2-34</strain>
    </source>
</reference>
<organism evidence="4 5">
    <name type="scientific">Arthrobacter hankyongi</name>
    <dbReference type="NCBI Taxonomy" id="2904801"/>
    <lineage>
        <taxon>Bacteria</taxon>
        <taxon>Bacillati</taxon>
        <taxon>Actinomycetota</taxon>
        <taxon>Actinomycetes</taxon>
        <taxon>Micrococcales</taxon>
        <taxon>Micrococcaceae</taxon>
        <taxon>Arthrobacter</taxon>
    </lineage>
</organism>
<dbReference type="SUPFAM" id="SSF50475">
    <property type="entry name" value="FMN-binding split barrel"/>
    <property type="match status" value="1"/>
</dbReference>
<dbReference type="Gene3D" id="2.30.110.10">
    <property type="entry name" value="Electron Transport, Fmn-binding Protein, Chain A"/>
    <property type="match status" value="1"/>
</dbReference>